<dbReference type="Proteomes" id="UP000789375">
    <property type="component" value="Unassembled WGS sequence"/>
</dbReference>
<reference evidence="1" key="1">
    <citation type="submission" date="2021-06" db="EMBL/GenBank/DDBJ databases">
        <authorList>
            <person name="Kallberg Y."/>
            <person name="Tangrot J."/>
            <person name="Rosling A."/>
        </authorList>
    </citation>
    <scope>NUCLEOTIDE SEQUENCE</scope>
    <source>
        <strain evidence="1">87-6 pot B 2015</strain>
    </source>
</reference>
<evidence type="ECO:0000313" key="2">
    <source>
        <dbReference type="Proteomes" id="UP000789375"/>
    </source>
</evidence>
<dbReference type="EMBL" id="CAJVPP010020841">
    <property type="protein sequence ID" value="CAG8741449.1"/>
    <property type="molecule type" value="Genomic_DNA"/>
</dbReference>
<protein>
    <submittedName>
        <fullName evidence="1">16882_t:CDS:1</fullName>
    </submittedName>
</protein>
<proteinExistence type="predicted"/>
<organism evidence="1 2">
    <name type="scientific">Funneliformis mosseae</name>
    <name type="common">Endomycorrhizal fungus</name>
    <name type="synonym">Glomus mosseae</name>
    <dbReference type="NCBI Taxonomy" id="27381"/>
    <lineage>
        <taxon>Eukaryota</taxon>
        <taxon>Fungi</taxon>
        <taxon>Fungi incertae sedis</taxon>
        <taxon>Mucoromycota</taxon>
        <taxon>Glomeromycotina</taxon>
        <taxon>Glomeromycetes</taxon>
        <taxon>Glomerales</taxon>
        <taxon>Glomeraceae</taxon>
        <taxon>Funneliformis</taxon>
    </lineage>
</organism>
<sequence length="156" mass="18024">MSSFTYCLEKSNHLYLDISKDPYTKTEWLLHHFGKTHELFHGIRLGPTFINENVCQTLISRNVVFSRYLVQRVLTYYGRQNPALTEQKITFNAIQSGSNKLKIHILQEGAAIFSELLLINVKGNDTLGSKSEIIKQLHRPKETSSLFRIYNSSHRP</sequence>
<dbReference type="AlphaFoldDB" id="A0A9N9IM82"/>
<comment type="caution">
    <text evidence="1">The sequence shown here is derived from an EMBL/GenBank/DDBJ whole genome shotgun (WGS) entry which is preliminary data.</text>
</comment>
<gene>
    <name evidence="1" type="ORF">FMOSSE_LOCUS16179</name>
</gene>
<evidence type="ECO:0000313" key="1">
    <source>
        <dbReference type="EMBL" id="CAG8741449.1"/>
    </source>
</evidence>
<keyword evidence="2" id="KW-1185">Reference proteome</keyword>
<accession>A0A9N9IM82</accession>
<name>A0A9N9IM82_FUNMO</name>